<feature type="non-terminal residue" evidence="3">
    <location>
        <position position="218"/>
    </location>
</feature>
<evidence type="ECO:0000256" key="2">
    <source>
        <dbReference type="ARBA" id="ARBA00022801"/>
    </source>
</evidence>
<name>C1MTA4_MICPC</name>
<dbReference type="GeneID" id="9683893"/>
<dbReference type="PANTHER" id="PTHR22975:SF9">
    <property type="entry name" value="ECHINUS SPLICE FORM 3"/>
    <property type="match status" value="1"/>
</dbReference>
<evidence type="ECO:0000313" key="4">
    <source>
        <dbReference type="Proteomes" id="UP000001876"/>
    </source>
</evidence>
<reference evidence="3" key="1">
    <citation type="journal article" date="2009" name="Science">
        <title>Green evolution and dynamic adaptations revealed by genomes of the marine picoeukaryotes Micromonas.</title>
        <authorList>
            <person name="Worden A.Z."/>
            <person name="Lee J.H."/>
            <person name="Mock T."/>
            <person name="Rouze P."/>
            <person name="Simmons M.P."/>
            <person name="Aerts A.L."/>
            <person name="Allen A.E."/>
            <person name="Cuvelier M.L."/>
            <person name="Derelle E."/>
            <person name="Everett M.V."/>
            <person name="Foulon E."/>
            <person name="Grimwood J."/>
            <person name="Gundlach H."/>
            <person name="Henrissat B."/>
            <person name="Napoli C."/>
            <person name="McDonald S.M."/>
            <person name="Parker M.S."/>
            <person name="Rombauts S."/>
            <person name="Salamov A."/>
            <person name="Von Dassow P."/>
            <person name="Badger J.H."/>
            <person name="Coutinho P.M."/>
            <person name="Demir E."/>
            <person name="Dubchak I."/>
            <person name="Gentemann C."/>
            <person name="Eikrem W."/>
            <person name="Gready J.E."/>
            <person name="John U."/>
            <person name="Lanier W."/>
            <person name="Lindquist E.A."/>
            <person name="Lucas S."/>
            <person name="Mayer K.F."/>
            <person name="Moreau H."/>
            <person name="Not F."/>
            <person name="Otillar R."/>
            <person name="Panaud O."/>
            <person name="Pangilinan J."/>
            <person name="Paulsen I."/>
            <person name="Piegu B."/>
            <person name="Poliakov A."/>
            <person name="Robbens S."/>
            <person name="Schmutz J."/>
            <person name="Toulza E."/>
            <person name="Wyss T."/>
            <person name="Zelensky A."/>
            <person name="Zhou K."/>
            <person name="Armbrust E.V."/>
            <person name="Bhattacharya D."/>
            <person name="Goodenough U.W."/>
            <person name="Van de Peer Y."/>
            <person name="Grigoriev I.V."/>
        </authorList>
    </citation>
    <scope>NUCLEOTIDE SEQUENCE [LARGE SCALE GENOMIC DNA]</scope>
    <source>
        <strain evidence="3">CCMP1545</strain>
    </source>
</reference>
<sequence length="218" mass="23556">MADASEALEAIFHAVHRALAPKHGGARARRAVSPIKSNSPGRGLFLDQECGYRSIVHECFGMDVEEYMACGECGIRSRTLRYTKFTHLVPATALVLAMEHAEGVITMEDAMRHIDGSDAKACDRDVGGCGVMNSIKHALGGAGGGDAAPRMFCLGLAWDSASVEKEQIVATLRHVSTTLDLGQVYERVPKTTPAYALRCVMCYYGEHYAAFARADDDD</sequence>
<organism evidence="4">
    <name type="scientific">Micromonas pusilla (strain CCMP1545)</name>
    <name type="common">Picoplanktonic green alga</name>
    <dbReference type="NCBI Taxonomy" id="564608"/>
    <lineage>
        <taxon>Eukaryota</taxon>
        <taxon>Viridiplantae</taxon>
        <taxon>Chlorophyta</taxon>
        <taxon>Mamiellophyceae</taxon>
        <taxon>Mamiellales</taxon>
        <taxon>Mamiellaceae</taxon>
        <taxon>Micromonas</taxon>
    </lineage>
</organism>
<keyword evidence="1" id="KW-0833">Ubl conjugation pathway</keyword>
<dbReference type="PANTHER" id="PTHR22975">
    <property type="entry name" value="UBIQUITIN SPECIFIC PROTEINASE"/>
    <property type="match status" value="1"/>
</dbReference>
<dbReference type="AlphaFoldDB" id="C1MTA4"/>
<dbReference type="OrthoDB" id="1546519at2759"/>
<evidence type="ECO:0000256" key="1">
    <source>
        <dbReference type="ARBA" id="ARBA00022786"/>
    </source>
</evidence>
<proteinExistence type="predicted"/>
<gene>
    <name evidence="3" type="ORF">MICPUCDRAFT_6782</name>
</gene>
<dbReference type="Proteomes" id="UP000001876">
    <property type="component" value="Unassembled WGS sequence"/>
</dbReference>
<keyword evidence="4" id="KW-1185">Reference proteome</keyword>
<dbReference type="Gene3D" id="3.90.70.10">
    <property type="entry name" value="Cysteine proteinases"/>
    <property type="match status" value="1"/>
</dbReference>
<dbReference type="SUPFAM" id="SSF54001">
    <property type="entry name" value="Cysteine proteinases"/>
    <property type="match status" value="1"/>
</dbReference>
<dbReference type="EMBL" id="GG663739">
    <property type="protein sequence ID" value="EEH57285.1"/>
    <property type="molecule type" value="Genomic_DNA"/>
</dbReference>
<protein>
    <submittedName>
        <fullName evidence="3">Predicted protein</fullName>
    </submittedName>
</protein>
<accession>C1MTA4</accession>
<dbReference type="RefSeq" id="XP_003058830.1">
    <property type="nucleotide sequence ID" value="XM_003058784.1"/>
</dbReference>
<keyword evidence="2" id="KW-0378">Hydrolase</keyword>
<dbReference type="InterPro" id="IPR052398">
    <property type="entry name" value="Ubiquitin_hydrolase_53/54"/>
</dbReference>
<dbReference type="KEGG" id="mpp:MICPUCDRAFT_6782"/>
<dbReference type="InterPro" id="IPR038765">
    <property type="entry name" value="Papain-like_cys_pep_sf"/>
</dbReference>
<evidence type="ECO:0000313" key="3">
    <source>
        <dbReference type="EMBL" id="EEH57285.1"/>
    </source>
</evidence>
<dbReference type="eggNOG" id="KOG1887">
    <property type="taxonomic scope" value="Eukaryota"/>
</dbReference>
<dbReference type="GO" id="GO:0016787">
    <property type="term" value="F:hydrolase activity"/>
    <property type="evidence" value="ECO:0007669"/>
    <property type="project" value="UniProtKB-KW"/>
</dbReference>